<accession>A0AAD7WL51</accession>
<keyword evidence="3" id="KW-1185">Reference proteome</keyword>
<comment type="caution">
    <text evidence="2">The sequence shown here is derived from an EMBL/GenBank/DDBJ whole genome shotgun (WGS) entry which is preliminary data.</text>
</comment>
<gene>
    <name evidence="2" type="ORF">AAFF_G00389930</name>
</gene>
<protein>
    <submittedName>
        <fullName evidence="2">Uncharacterized protein</fullName>
    </submittedName>
</protein>
<proteinExistence type="predicted"/>
<evidence type="ECO:0000313" key="2">
    <source>
        <dbReference type="EMBL" id="KAJ8401036.1"/>
    </source>
</evidence>
<dbReference type="AlphaFoldDB" id="A0AAD7WL51"/>
<sequence>MNSIPHDDDRNGCAPRVLGAGRGNGPSLHVCFSAAFVLRQQIGGERRRCVFYAVMNAGRSPVPGCEREIRPTRRGEVIGAAASPPSQDTCCGPRRFSRRRAPGDTVGMGITPSETVPMEIVLLPWPDAASVECDGTLPLTHAGPPDTAPRRLMTTCLSV</sequence>
<evidence type="ECO:0000313" key="3">
    <source>
        <dbReference type="Proteomes" id="UP001221898"/>
    </source>
</evidence>
<organism evidence="2 3">
    <name type="scientific">Aldrovandia affinis</name>
    <dbReference type="NCBI Taxonomy" id="143900"/>
    <lineage>
        <taxon>Eukaryota</taxon>
        <taxon>Metazoa</taxon>
        <taxon>Chordata</taxon>
        <taxon>Craniata</taxon>
        <taxon>Vertebrata</taxon>
        <taxon>Euteleostomi</taxon>
        <taxon>Actinopterygii</taxon>
        <taxon>Neopterygii</taxon>
        <taxon>Teleostei</taxon>
        <taxon>Notacanthiformes</taxon>
        <taxon>Halosauridae</taxon>
        <taxon>Aldrovandia</taxon>
    </lineage>
</organism>
<dbReference type="EMBL" id="JAINUG010000073">
    <property type="protein sequence ID" value="KAJ8401036.1"/>
    <property type="molecule type" value="Genomic_DNA"/>
</dbReference>
<evidence type="ECO:0000256" key="1">
    <source>
        <dbReference type="SAM" id="MobiDB-lite"/>
    </source>
</evidence>
<dbReference type="Proteomes" id="UP001221898">
    <property type="component" value="Unassembled WGS sequence"/>
</dbReference>
<reference evidence="2" key="1">
    <citation type="journal article" date="2023" name="Science">
        <title>Genome structures resolve the early diversification of teleost fishes.</title>
        <authorList>
            <person name="Parey E."/>
            <person name="Louis A."/>
            <person name="Montfort J."/>
            <person name="Bouchez O."/>
            <person name="Roques C."/>
            <person name="Iampietro C."/>
            <person name="Lluch J."/>
            <person name="Castinel A."/>
            <person name="Donnadieu C."/>
            <person name="Desvignes T."/>
            <person name="Floi Bucao C."/>
            <person name="Jouanno E."/>
            <person name="Wen M."/>
            <person name="Mejri S."/>
            <person name="Dirks R."/>
            <person name="Jansen H."/>
            <person name="Henkel C."/>
            <person name="Chen W.J."/>
            <person name="Zahm M."/>
            <person name="Cabau C."/>
            <person name="Klopp C."/>
            <person name="Thompson A.W."/>
            <person name="Robinson-Rechavi M."/>
            <person name="Braasch I."/>
            <person name="Lecointre G."/>
            <person name="Bobe J."/>
            <person name="Postlethwait J.H."/>
            <person name="Berthelot C."/>
            <person name="Roest Crollius H."/>
            <person name="Guiguen Y."/>
        </authorList>
    </citation>
    <scope>NUCLEOTIDE SEQUENCE</scope>
    <source>
        <strain evidence="2">NC1722</strain>
    </source>
</reference>
<feature type="region of interest" description="Disordered" evidence="1">
    <location>
        <begin position="76"/>
        <end position="111"/>
    </location>
</feature>
<name>A0AAD7WL51_9TELE</name>